<dbReference type="InterPro" id="IPR035969">
    <property type="entry name" value="Rab-GAP_TBC_sf"/>
</dbReference>
<feature type="compositionally biased region" description="Polar residues" evidence="2">
    <location>
        <begin position="553"/>
        <end position="569"/>
    </location>
</feature>
<keyword evidence="1" id="KW-0343">GTPase activation</keyword>
<feature type="compositionally biased region" description="Basic and acidic residues" evidence="2">
    <location>
        <begin position="616"/>
        <end position="625"/>
    </location>
</feature>
<feature type="region of interest" description="Disordered" evidence="2">
    <location>
        <begin position="664"/>
        <end position="718"/>
    </location>
</feature>
<dbReference type="SUPFAM" id="SSF47923">
    <property type="entry name" value="Ypt/Rab-GAP domain of gyp1p"/>
    <property type="match status" value="2"/>
</dbReference>
<evidence type="ECO:0000313" key="4">
    <source>
        <dbReference type="EMBL" id="KKA16649.1"/>
    </source>
</evidence>
<dbReference type="PROSITE" id="PS50086">
    <property type="entry name" value="TBC_RABGAP"/>
    <property type="match status" value="1"/>
</dbReference>
<keyword evidence="5" id="KW-1185">Reference proteome</keyword>
<evidence type="ECO:0000256" key="2">
    <source>
        <dbReference type="SAM" id="MobiDB-lite"/>
    </source>
</evidence>
<feature type="compositionally biased region" description="Low complexity" evidence="2">
    <location>
        <begin position="708"/>
        <end position="718"/>
    </location>
</feature>
<gene>
    <name evidence="4" type="ORF">T310_9767</name>
</gene>
<reference evidence="4 5" key="1">
    <citation type="submission" date="2015-04" db="EMBL/GenBank/DDBJ databases">
        <authorList>
            <person name="Heijne W.H."/>
            <person name="Fedorova N.D."/>
            <person name="Nierman W.C."/>
            <person name="Vollebregt A.W."/>
            <person name="Zhao Z."/>
            <person name="Wu L."/>
            <person name="Kumar M."/>
            <person name="Stam H."/>
            <person name="van den Berg M.A."/>
            <person name="Pel H.J."/>
        </authorList>
    </citation>
    <scope>NUCLEOTIDE SEQUENCE [LARGE SCALE GENOMIC DNA]</scope>
    <source>
        <strain evidence="4 5">CBS 393.64</strain>
    </source>
</reference>
<name>A0A0F4YET7_RASE3</name>
<organism evidence="4 5">
    <name type="scientific">Rasamsonia emersonii (strain ATCC 16479 / CBS 393.64 / IMI 116815)</name>
    <dbReference type="NCBI Taxonomy" id="1408163"/>
    <lineage>
        <taxon>Eukaryota</taxon>
        <taxon>Fungi</taxon>
        <taxon>Dikarya</taxon>
        <taxon>Ascomycota</taxon>
        <taxon>Pezizomycotina</taxon>
        <taxon>Eurotiomycetes</taxon>
        <taxon>Eurotiomycetidae</taxon>
        <taxon>Eurotiales</taxon>
        <taxon>Trichocomaceae</taxon>
        <taxon>Rasamsonia</taxon>
    </lineage>
</organism>
<sequence>MGHASFVITPTSRSGAPTSSDRYQLDWDLSLGCRFSRIYDAMKTIEEASYGESASDLKRALKSEEQGNPCDEGLRSVCWKFGSHGLIDGQAFLLCDGLDRSAWLPRISDSRSAYSALREHFLKYIQHPDDLQSAIDPLAEDEEENYFFREPSTKSMMLDILFIYSKLNPDLGYRQGMHELLAPVLWVVERDAIDRTSIEKAGADDKYDDLMLQLLDARYIEHDSFSLFCCIMQIARTYYEHSDQKTFTGQTDVAPIVNRCQHIHDELLMAADRELATHLHAIEILPQIFLTRWIRLLFGREFPFEDVLLIWDLLFADGLRLDLIDYICVAMLLRIRWQLLEADYSSALALLLRYPSPHPHGPQTLVQDGLYLEQNLSPARGAFLISKYSGRPPELAKVPFQHAKSLPGRSRNASEDSSPGRSPARSNHKSLEALFQDVSEGLQRRTEAWGVAKAVRGAVTEARRNMIYSDSGSPATSRTRYSSPRFGSPKPAPVKVSDPVDLAKKAVLLEKRDKRLAEMLKDALSGLRLVKESAGNLDSKASEALNRAYERVQSVQTSLDSPPTSSPAESTKDTESIDGQTEVLQQGERREEKQEVEAPLADSKATKMAAAPSPTPEDRTIREHGIAATSKPQTVVPVPHRPAVRPSLAESEFSWMLGDNANRSSFISSASLPPDQSRHGDARSKQSPLFGDGRNESRKRSTGEDDGLALSSLRGGSS</sequence>
<dbReference type="SMART" id="SM00164">
    <property type="entry name" value="TBC"/>
    <property type="match status" value="1"/>
</dbReference>
<protein>
    <submittedName>
        <fullName evidence="4">TBC domain protein</fullName>
    </submittedName>
</protein>
<dbReference type="FunFam" id="1.10.8.270:FF:000031">
    <property type="entry name" value="TBC1 domain family member 5"/>
    <property type="match status" value="1"/>
</dbReference>
<comment type="caution">
    <text evidence="4">The sequence shown here is derived from an EMBL/GenBank/DDBJ whole genome shotgun (WGS) entry which is preliminary data.</text>
</comment>
<dbReference type="EMBL" id="LASV01000747">
    <property type="protein sequence ID" value="KKA16649.1"/>
    <property type="molecule type" value="Genomic_DNA"/>
</dbReference>
<dbReference type="PANTHER" id="PTHR22957">
    <property type="entry name" value="TBC1 DOMAIN FAMILY MEMBER GTPASE-ACTIVATING PROTEIN"/>
    <property type="match status" value="1"/>
</dbReference>
<feature type="region of interest" description="Disordered" evidence="2">
    <location>
        <begin position="1"/>
        <end position="20"/>
    </location>
</feature>
<dbReference type="Pfam" id="PF00566">
    <property type="entry name" value="RabGAP-TBC"/>
    <property type="match status" value="1"/>
</dbReference>
<dbReference type="Gene3D" id="1.10.8.270">
    <property type="entry name" value="putative rabgap domain of human tbc1 domain family member 14 like domains"/>
    <property type="match status" value="1"/>
</dbReference>
<dbReference type="InterPro" id="IPR000195">
    <property type="entry name" value="Rab-GAP-TBC_dom"/>
</dbReference>
<feature type="compositionally biased region" description="Polar residues" evidence="2">
    <location>
        <begin position="8"/>
        <end position="20"/>
    </location>
</feature>
<dbReference type="PANTHER" id="PTHR22957:SF337">
    <property type="entry name" value="TBC1 DOMAIN FAMILY MEMBER 5"/>
    <property type="match status" value="1"/>
</dbReference>
<feature type="compositionally biased region" description="Basic and acidic residues" evidence="2">
    <location>
        <begin position="587"/>
        <end position="596"/>
    </location>
</feature>
<evidence type="ECO:0000259" key="3">
    <source>
        <dbReference type="PROSITE" id="PS50086"/>
    </source>
</evidence>
<dbReference type="Gene3D" id="1.10.472.80">
    <property type="entry name" value="Ypt/Rab-GAP domain of gyp1p, domain 3"/>
    <property type="match status" value="1"/>
</dbReference>
<evidence type="ECO:0000313" key="5">
    <source>
        <dbReference type="Proteomes" id="UP000053958"/>
    </source>
</evidence>
<accession>A0A0F4YET7</accession>
<dbReference type="FunFam" id="1.10.472.80:FF:000038">
    <property type="entry name" value="TBC1 domain family member 5"/>
    <property type="match status" value="1"/>
</dbReference>
<feature type="region of interest" description="Disordered" evidence="2">
    <location>
        <begin position="401"/>
        <end position="430"/>
    </location>
</feature>
<dbReference type="RefSeq" id="XP_013323261.1">
    <property type="nucleotide sequence ID" value="XM_013467807.1"/>
</dbReference>
<evidence type="ECO:0000256" key="1">
    <source>
        <dbReference type="ARBA" id="ARBA00022468"/>
    </source>
</evidence>
<dbReference type="GeneID" id="25321697"/>
<feature type="region of interest" description="Disordered" evidence="2">
    <location>
        <begin position="468"/>
        <end position="495"/>
    </location>
</feature>
<dbReference type="GO" id="GO:0005096">
    <property type="term" value="F:GTPase activator activity"/>
    <property type="evidence" value="ECO:0007669"/>
    <property type="project" value="UniProtKB-KW"/>
</dbReference>
<dbReference type="Proteomes" id="UP000053958">
    <property type="component" value="Unassembled WGS sequence"/>
</dbReference>
<feature type="compositionally biased region" description="Basic and acidic residues" evidence="2">
    <location>
        <begin position="693"/>
        <end position="703"/>
    </location>
</feature>
<dbReference type="STRING" id="1408163.A0A0F4YET7"/>
<feature type="region of interest" description="Disordered" evidence="2">
    <location>
        <begin position="551"/>
        <end position="645"/>
    </location>
</feature>
<feature type="domain" description="Rab-GAP TBC" evidence="3">
    <location>
        <begin position="69"/>
        <end position="318"/>
    </location>
</feature>
<feature type="compositionally biased region" description="Polar residues" evidence="2">
    <location>
        <begin position="468"/>
        <end position="482"/>
    </location>
</feature>
<dbReference type="AlphaFoldDB" id="A0A0F4YET7"/>
<proteinExistence type="predicted"/>
<dbReference type="OrthoDB" id="27140at2759"/>